<sequence length="517" mass="54494">MPLAKRAAALALAACLFLTGCGAKPQDDSSPAPSSSPTPAAAAAADRLVLGYTPGDGLNPFLTGSTLVRQNAGLLYEKLVEIGPDMSIVYRLASSIDVLDLQAVIHIRGGATFADGTPVTAEDAAASLEAARTSPLYSGQLTNVTKVEVRDGAVVVTLAAPDSLFSYLCDIPVLKASETASSSPTSSGRYVYSEGELVENPRCLFAEGGQPERIGLTEVSSYNEMVSGLTVGSLNLYQTSELNDSPSGVASELSYYRTNNLIFLGVNAAAAQSNAMLSPLLGTAAGRGLLSQTIDRRILAEKGYYSRAYPATGAINSFYPCVLTQQVILPEAQLDEAGARAALAALGYTENTMDGFFYTSDGQKLTVRLLVYSGSTYKRYAASLLADQLEAVGIAVTLEQTDDFEVFREKVLLGDFDLYIGEVKLYNNMDMSPFMEGGGASAGIVQSEALAAAYTAFRSNMSAAGAYEAAFAAEMPFVPLLWRNGTVVHTRSIEGLTSSISNVFYSLGQLRFASADS</sequence>
<dbReference type="Gene3D" id="3.10.105.10">
    <property type="entry name" value="Dipeptide-binding Protein, Domain 3"/>
    <property type="match status" value="1"/>
</dbReference>
<dbReference type="Proteomes" id="UP000824193">
    <property type="component" value="Unassembled WGS sequence"/>
</dbReference>
<feature type="domain" description="Solute-binding protein family 5" evidence="5">
    <location>
        <begin position="90"/>
        <end position="435"/>
    </location>
</feature>
<dbReference type="PANTHER" id="PTHR30290">
    <property type="entry name" value="PERIPLASMIC BINDING COMPONENT OF ABC TRANSPORTER"/>
    <property type="match status" value="1"/>
</dbReference>
<dbReference type="InterPro" id="IPR039424">
    <property type="entry name" value="SBP_5"/>
</dbReference>
<proteinExistence type="inferred from homology"/>
<dbReference type="InterPro" id="IPR000914">
    <property type="entry name" value="SBP_5_dom"/>
</dbReference>
<comment type="caution">
    <text evidence="6">The sequence shown here is derived from an EMBL/GenBank/DDBJ whole genome shotgun (WGS) entry which is preliminary data.</text>
</comment>
<comment type="similarity">
    <text evidence="1">Belongs to the bacterial solute-binding protein 5 family.</text>
</comment>
<evidence type="ECO:0000256" key="4">
    <source>
        <dbReference type="SAM" id="SignalP"/>
    </source>
</evidence>
<name>A0A9D2AEN0_9FIRM</name>
<evidence type="ECO:0000256" key="2">
    <source>
        <dbReference type="ARBA" id="ARBA00022448"/>
    </source>
</evidence>
<accession>A0A9D2AEN0</accession>
<keyword evidence="2" id="KW-0813">Transport</keyword>
<evidence type="ECO:0000256" key="1">
    <source>
        <dbReference type="ARBA" id="ARBA00005695"/>
    </source>
</evidence>
<dbReference type="EMBL" id="DXFW01000023">
    <property type="protein sequence ID" value="HIX06042.1"/>
    <property type="molecule type" value="Genomic_DNA"/>
</dbReference>
<dbReference type="SUPFAM" id="SSF53850">
    <property type="entry name" value="Periplasmic binding protein-like II"/>
    <property type="match status" value="1"/>
</dbReference>
<dbReference type="PANTHER" id="PTHR30290:SF9">
    <property type="entry name" value="OLIGOPEPTIDE-BINDING PROTEIN APPA"/>
    <property type="match status" value="1"/>
</dbReference>
<dbReference type="AlphaFoldDB" id="A0A9D2AEN0"/>
<evidence type="ECO:0000313" key="6">
    <source>
        <dbReference type="EMBL" id="HIX06042.1"/>
    </source>
</evidence>
<dbReference type="Gene3D" id="3.40.190.10">
    <property type="entry name" value="Periplasmic binding protein-like II"/>
    <property type="match status" value="1"/>
</dbReference>
<evidence type="ECO:0000313" key="7">
    <source>
        <dbReference type="Proteomes" id="UP000824193"/>
    </source>
</evidence>
<dbReference type="GO" id="GO:1904680">
    <property type="term" value="F:peptide transmembrane transporter activity"/>
    <property type="evidence" value="ECO:0007669"/>
    <property type="project" value="TreeGrafter"/>
</dbReference>
<dbReference type="GO" id="GO:0015833">
    <property type="term" value="P:peptide transport"/>
    <property type="evidence" value="ECO:0007669"/>
    <property type="project" value="TreeGrafter"/>
</dbReference>
<gene>
    <name evidence="6" type="ORF">H9865_08090</name>
</gene>
<protein>
    <recommendedName>
        <fullName evidence="5">Solute-binding protein family 5 domain-containing protein</fullName>
    </recommendedName>
</protein>
<feature type="signal peptide" evidence="4">
    <location>
        <begin position="1"/>
        <end position="23"/>
    </location>
</feature>
<dbReference type="Pfam" id="PF00496">
    <property type="entry name" value="SBP_bac_5"/>
    <property type="match status" value="1"/>
</dbReference>
<dbReference type="PROSITE" id="PS51257">
    <property type="entry name" value="PROKAR_LIPOPROTEIN"/>
    <property type="match status" value="1"/>
</dbReference>
<reference evidence="6" key="1">
    <citation type="journal article" date="2021" name="PeerJ">
        <title>Extensive microbial diversity within the chicken gut microbiome revealed by metagenomics and culture.</title>
        <authorList>
            <person name="Gilroy R."/>
            <person name="Ravi A."/>
            <person name="Getino M."/>
            <person name="Pursley I."/>
            <person name="Horton D.L."/>
            <person name="Alikhan N.F."/>
            <person name="Baker D."/>
            <person name="Gharbi K."/>
            <person name="Hall N."/>
            <person name="Watson M."/>
            <person name="Adriaenssens E.M."/>
            <person name="Foster-Nyarko E."/>
            <person name="Jarju S."/>
            <person name="Secka A."/>
            <person name="Antonio M."/>
            <person name="Oren A."/>
            <person name="Chaudhuri R.R."/>
            <person name="La Ragione R."/>
            <person name="Hildebrand F."/>
            <person name="Pallen M.J."/>
        </authorList>
    </citation>
    <scope>NUCLEOTIDE SEQUENCE</scope>
    <source>
        <strain evidence="6">2239</strain>
    </source>
</reference>
<reference evidence="6" key="2">
    <citation type="submission" date="2021-04" db="EMBL/GenBank/DDBJ databases">
        <authorList>
            <person name="Gilroy R."/>
        </authorList>
    </citation>
    <scope>NUCLEOTIDE SEQUENCE</scope>
    <source>
        <strain evidence="6">2239</strain>
    </source>
</reference>
<evidence type="ECO:0000256" key="3">
    <source>
        <dbReference type="ARBA" id="ARBA00022729"/>
    </source>
</evidence>
<evidence type="ECO:0000259" key="5">
    <source>
        <dbReference type="Pfam" id="PF00496"/>
    </source>
</evidence>
<organism evidence="6 7">
    <name type="scientific">Candidatus Allofournierella pullicola</name>
    <dbReference type="NCBI Taxonomy" id="2838596"/>
    <lineage>
        <taxon>Bacteria</taxon>
        <taxon>Bacillati</taxon>
        <taxon>Bacillota</taxon>
        <taxon>Clostridia</taxon>
        <taxon>Eubacteriales</taxon>
        <taxon>Oscillospiraceae</taxon>
        <taxon>Allofournierella</taxon>
    </lineage>
</organism>
<keyword evidence="3 4" id="KW-0732">Signal</keyword>
<feature type="chain" id="PRO_5039544848" description="Solute-binding protein family 5 domain-containing protein" evidence="4">
    <location>
        <begin position="24"/>
        <end position="517"/>
    </location>
</feature>